<reference evidence="2" key="1">
    <citation type="submission" date="2025-08" db="UniProtKB">
        <authorList>
            <consortium name="Ensembl"/>
        </authorList>
    </citation>
    <scope>IDENTIFICATION</scope>
</reference>
<feature type="compositionally biased region" description="Polar residues" evidence="1">
    <location>
        <begin position="210"/>
        <end position="219"/>
    </location>
</feature>
<sequence length="241" mass="27608">MHSAMAIDTTSGEGFQRKQATSKRQQSTLNLVINDLKFFREIEKFKMTCKAVSDLEKAEISIEGFRSLLWNKAYTITKLFLDSDIPPRVRVNVPNYQVRIVLEAVQHGTVMHSLFHNCTISIIPILIPLWRKYRALRAMEAYMNKNLIQNTNAINSLKPRLNEPWDLSYASSTEDIRSQTLRFNLSSGIQLILPSSSDYSFPSFKTDSQLDNIQTNTSGKEGFNIKEEIEERSIRPSQTTP</sequence>
<protein>
    <submittedName>
        <fullName evidence="2">Uncharacterized protein</fullName>
    </submittedName>
</protein>
<proteinExistence type="predicted"/>
<name>A0A8C4QZ50_EPTBU</name>
<evidence type="ECO:0000313" key="2">
    <source>
        <dbReference type="Ensembl" id="ENSEBUP00000022495.1"/>
    </source>
</evidence>
<feature type="compositionally biased region" description="Basic and acidic residues" evidence="1">
    <location>
        <begin position="223"/>
        <end position="234"/>
    </location>
</feature>
<dbReference type="GeneTree" id="ENSGT00960000187123"/>
<dbReference type="AlphaFoldDB" id="A0A8C4QZ50"/>
<evidence type="ECO:0000313" key="3">
    <source>
        <dbReference type="Proteomes" id="UP000694388"/>
    </source>
</evidence>
<dbReference type="PANTHER" id="PTHR47079">
    <property type="entry name" value="REGULATOR OF G-PROTEIN SIGNALING PROTEIN-LIKE"/>
    <property type="match status" value="1"/>
</dbReference>
<feature type="region of interest" description="Disordered" evidence="1">
    <location>
        <begin position="210"/>
        <end position="241"/>
    </location>
</feature>
<accession>A0A8C4QZ50</accession>
<organism evidence="2 3">
    <name type="scientific">Eptatretus burgeri</name>
    <name type="common">Inshore hagfish</name>
    <dbReference type="NCBI Taxonomy" id="7764"/>
    <lineage>
        <taxon>Eukaryota</taxon>
        <taxon>Metazoa</taxon>
        <taxon>Chordata</taxon>
        <taxon>Craniata</taxon>
        <taxon>Vertebrata</taxon>
        <taxon>Cyclostomata</taxon>
        <taxon>Myxini</taxon>
        <taxon>Myxiniformes</taxon>
        <taxon>Myxinidae</taxon>
        <taxon>Eptatretinae</taxon>
        <taxon>Eptatretus</taxon>
    </lineage>
</organism>
<dbReference type="PANTHER" id="PTHR47079:SF1">
    <property type="entry name" value="REGULATOR OF G-PROTEIN SIGNALING PROTEIN-LIKE"/>
    <property type="match status" value="1"/>
</dbReference>
<evidence type="ECO:0000256" key="1">
    <source>
        <dbReference type="SAM" id="MobiDB-lite"/>
    </source>
</evidence>
<dbReference type="Proteomes" id="UP000694388">
    <property type="component" value="Unplaced"/>
</dbReference>
<feature type="compositionally biased region" description="Polar residues" evidence="1">
    <location>
        <begin position="8"/>
        <end position="21"/>
    </location>
</feature>
<keyword evidence="3" id="KW-1185">Reference proteome</keyword>
<reference evidence="2" key="2">
    <citation type="submission" date="2025-09" db="UniProtKB">
        <authorList>
            <consortium name="Ensembl"/>
        </authorList>
    </citation>
    <scope>IDENTIFICATION</scope>
</reference>
<dbReference type="InterPro" id="IPR053282">
    <property type="entry name" value="RGS_domain-containing"/>
</dbReference>
<feature type="region of interest" description="Disordered" evidence="1">
    <location>
        <begin position="1"/>
        <end position="21"/>
    </location>
</feature>
<dbReference type="Ensembl" id="ENSEBUT00000023071.1">
    <property type="protein sequence ID" value="ENSEBUP00000022495.1"/>
    <property type="gene ID" value="ENSEBUG00000013859.1"/>
</dbReference>